<evidence type="ECO:0000313" key="1">
    <source>
        <dbReference type="EMBL" id="KTD33219.1"/>
    </source>
</evidence>
<gene>
    <name evidence="1" type="ORF">Lnau_2867</name>
</gene>
<comment type="caution">
    <text evidence="1">The sequence shown here is derived from an EMBL/GenBank/DDBJ whole genome shotgun (WGS) entry which is preliminary data.</text>
</comment>
<name>A0A0W0WLT9_9GAMM</name>
<dbReference type="Proteomes" id="UP000054725">
    <property type="component" value="Unassembled WGS sequence"/>
</dbReference>
<proteinExistence type="predicted"/>
<evidence type="ECO:0000313" key="2">
    <source>
        <dbReference type="Proteomes" id="UP000054725"/>
    </source>
</evidence>
<dbReference type="AlphaFoldDB" id="A0A0W0WLT9"/>
<dbReference type="EMBL" id="LNYO01000024">
    <property type="protein sequence ID" value="KTD33219.1"/>
    <property type="molecule type" value="Genomic_DNA"/>
</dbReference>
<dbReference type="RefSeq" id="WP_238585985.1">
    <property type="nucleotide sequence ID" value="NZ_CAAAIF010000003.1"/>
</dbReference>
<protein>
    <submittedName>
        <fullName evidence="1">Uncharacterized protein</fullName>
    </submittedName>
</protein>
<accession>A0A0W0WLT9</accession>
<keyword evidence="2" id="KW-1185">Reference proteome</keyword>
<reference evidence="1 2" key="1">
    <citation type="submission" date="2015-11" db="EMBL/GenBank/DDBJ databases">
        <title>Genomic analysis of 38 Legionella species identifies large and diverse effector repertoires.</title>
        <authorList>
            <person name="Burstein D."/>
            <person name="Amaro F."/>
            <person name="Zusman T."/>
            <person name="Lifshitz Z."/>
            <person name="Cohen O."/>
            <person name="Gilbert J.A."/>
            <person name="Pupko T."/>
            <person name="Shuman H.A."/>
            <person name="Segal G."/>
        </authorList>
    </citation>
    <scope>NUCLEOTIDE SEQUENCE [LARGE SCALE GENOMIC DNA]</scope>
    <source>
        <strain evidence="1 2">ATCC 49506</strain>
    </source>
</reference>
<sequence length="53" mass="6208">MSKLEGITIKGWSIFAHPLFIEQVETLIEEVEELRNQELITVSIMPLQFFQKC</sequence>
<dbReference type="PATRIC" id="fig|45070.6.peg.3022"/>
<organism evidence="1 2">
    <name type="scientific">Legionella nautarum</name>
    <dbReference type="NCBI Taxonomy" id="45070"/>
    <lineage>
        <taxon>Bacteria</taxon>
        <taxon>Pseudomonadati</taxon>
        <taxon>Pseudomonadota</taxon>
        <taxon>Gammaproteobacteria</taxon>
        <taxon>Legionellales</taxon>
        <taxon>Legionellaceae</taxon>
        <taxon>Legionella</taxon>
    </lineage>
</organism>